<dbReference type="Proteomes" id="UP000623467">
    <property type="component" value="Unassembled WGS sequence"/>
</dbReference>
<feature type="domain" description="CHAT" evidence="1">
    <location>
        <begin position="20"/>
        <end position="138"/>
    </location>
</feature>
<sequence>MEAYAQERLCSPHSSCMAKTDWLTLRDLMQANLPHAELAMLSACHTAEHTARSVHDEVLHLAAAVQFSGFRSVCGTLWQILDADEPVIAREFYRRMEKDGKRAGYEEAARALGLTVRALRRQKGTRLEQWVNYVHIGA</sequence>
<dbReference type="AlphaFoldDB" id="A0A8H6XLT3"/>
<dbReference type="Pfam" id="PF12770">
    <property type="entry name" value="CHAT"/>
    <property type="match status" value="1"/>
</dbReference>
<accession>A0A8H6XLT3</accession>
<protein>
    <submittedName>
        <fullName evidence="2">TPR-like protein</fullName>
    </submittedName>
</protein>
<dbReference type="EMBL" id="JACAZH010000025">
    <property type="protein sequence ID" value="KAF7342635.1"/>
    <property type="molecule type" value="Genomic_DNA"/>
</dbReference>
<organism evidence="2 3">
    <name type="scientific">Mycena sanguinolenta</name>
    <dbReference type="NCBI Taxonomy" id="230812"/>
    <lineage>
        <taxon>Eukaryota</taxon>
        <taxon>Fungi</taxon>
        <taxon>Dikarya</taxon>
        <taxon>Basidiomycota</taxon>
        <taxon>Agaricomycotina</taxon>
        <taxon>Agaricomycetes</taxon>
        <taxon>Agaricomycetidae</taxon>
        <taxon>Agaricales</taxon>
        <taxon>Marasmiineae</taxon>
        <taxon>Mycenaceae</taxon>
        <taxon>Mycena</taxon>
    </lineage>
</organism>
<gene>
    <name evidence="2" type="ORF">MSAN_02020300</name>
</gene>
<evidence type="ECO:0000313" key="3">
    <source>
        <dbReference type="Proteomes" id="UP000623467"/>
    </source>
</evidence>
<dbReference type="InterPro" id="IPR024983">
    <property type="entry name" value="CHAT_dom"/>
</dbReference>
<keyword evidence="3" id="KW-1185">Reference proteome</keyword>
<comment type="caution">
    <text evidence="2">The sequence shown here is derived from an EMBL/GenBank/DDBJ whole genome shotgun (WGS) entry which is preliminary data.</text>
</comment>
<evidence type="ECO:0000259" key="1">
    <source>
        <dbReference type="Pfam" id="PF12770"/>
    </source>
</evidence>
<name>A0A8H6XLT3_9AGAR</name>
<dbReference type="OrthoDB" id="9991317at2759"/>
<evidence type="ECO:0000313" key="2">
    <source>
        <dbReference type="EMBL" id="KAF7342635.1"/>
    </source>
</evidence>
<proteinExistence type="predicted"/>
<reference evidence="2" key="1">
    <citation type="submission" date="2020-05" db="EMBL/GenBank/DDBJ databases">
        <title>Mycena genomes resolve the evolution of fungal bioluminescence.</title>
        <authorList>
            <person name="Tsai I.J."/>
        </authorList>
    </citation>
    <scope>NUCLEOTIDE SEQUENCE</scope>
    <source>
        <strain evidence="2">160909Yilan</strain>
    </source>
</reference>